<evidence type="ECO:0000313" key="2">
    <source>
        <dbReference type="Proteomes" id="UP000019591"/>
    </source>
</evidence>
<dbReference type="HOGENOM" id="CLU_181365_1_0_9"/>
<dbReference type="eggNOG" id="ENOG503347K">
    <property type="taxonomic scope" value="Bacteria"/>
</dbReference>
<dbReference type="Proteomes" id="UP000019591">
    <property type="component" value="Chromosome"/>
</dbReference>
<dbReference type="EMBL" id="CP007452">
    <property type="protein sequence ID" value="AHM55819.1"/>
    <property type="molecule type" value="Genomic_DNA"/>
</dbReference>
<name>W8T244_PEPAC</name>
<keyword evidence="2" id="KW-1185">Reference proteome</keyword>
<organism evidence="1 2">
    <name type="scientific">Peptoclostridium acidaminophilum DSM 3953</name>
    <dbReference type="NCBI Taxonomy" id="1286171"/>
    <lineage>
        <taxon>Bacteria</taxon>
        <taxon>Bacillati</taxon>
        <taxon>Bacillota</taxon>
        <taxon>Clostridia</taxon>
        <taxon>Peptostreptococcales</taxon>
        <taxon>Peptoclostridiaceae</taxon>
        <taxon>Peptoclostridium</taxon>
    </lineage>
</organism>
<dbReference type="AlphaFoldDB" id="W8T244"/>
<accession>W8T244</accession>
<dbReference type="KEGG" id="eac:EAL2_c05170"/>
<dbReference type="RefSeq" id="WP_242842482.1">
    <property type="nucleotide sequence ID" value="NZ_CP007452.1"/>
</dbReference>
<sequence length="83" mass="9616">MERTTTPLSRKEVRAMKHELKISIRRAPFEGSVVKNQTVTLRERLLKRMFGEKHRVMVIVPGDSVERVSISELPEEGNEDERA</sequence>
<evidence type="ECO:0000313" key="1">
    <source>
        <dbReference type="EMBL" id="AHM55819.1"/>
    </source>
</evidence>
<dbReference type="STRING" id="1286171.EAL2_c05170"/>
<proteinExistence type="predicted"/>
<protein>
    <submittedName>
        <fullName evidence="1">Uncharacterized protein</fullName>
    </submittedName>
</protein>
<reference evidence="1 2" key="1">
    <citation type="journal article" date="2014" name="Genome Announc.">
        <title>Complete Genome Sequence of Amino Acid-Utilizing Eubacterium acidaminophilum al-2 (DSM 3953).</title>
        <authorList>
            <person name="Poehlein A."/>
            <person name="Andreesen J.R."/>
            <person name="Daniel R."/>
        </authorList>
    </citation>
    <scope>NUCLEOTIDE SEQUENCE [LARGE SCALE GENOMIC DNA]</scope>
    <source>
        <strain evidence="1 2">DSM 3953</strain>
    </source>
</reference>
<gene>
    <name evidence="1" type="ORF">EAL2_c05170</name>
</gene>